<dbReference type="OrthoDB" id="975181at2759"/>
<keyword evidence="1" id="KW-1133">Transmembrane helix</keyword>
<dbReference type="GO" id="GO:0003964">
    <property type="term" value="F:RNA-directed DNA polymerase activity"/>
    <property type="evidence" value="ECO:0007669"/>
    <property type="project" value="UniProtKB-KW"/>
</dbReference>
<evidence type="ECO:0000256" key="1">
    <source>
        <dbReference type="SAM" id="Phobius"/>
    </source>
</evidence>
<accession>A0A2U1LL03</accession>
<keyword evidence="1" id="KW-0812">Transmembrane</keyword>
<reference evidence="2 3" key="1">
    <citation type="journal article" date="2018" name="Mol. Plant">
        <title>The genome of Artemisia annua provides insight into the evolution of Asteraceae family and artemisinin biosynthesis.</title>
        <authorList>
            <person name="Shen Q."/>
            <person name="Zhang L."/>
            <person name="Liao Z."/>
            <person name="Wang S."/>
            <person name="Yan T."/>
            <person name="Shi P."/>
            <person name="Liu M."/>
            <person name="Fu X."/>
            <person name="Pan Q."/>
            <person name="Wang Y."/>
            <person name="Lv Z."/>
            <person name="Lu X."/>
            <person name="Zhang F."/>
            <person name="Jiang W."/>
            <person name="Ma Y."/>
            <person name="Chen M."/>
            <person name="Hao X."/>
            <person name="Li L."/>
            <person name="Tang Y."/>
            <person name="Lv G."/>
            <person name="Zhou Y."/>
            <person name="Sun X."/>
            <person name="Brodelius P.E."/>
            <person name="Rose J.K.C."/>
            <person name="Tang K."/>
        </authorList>
    </citation>
    <scope>NUCLEOTIDE SEQUENCE [LARGE SCALE GENOMIC DNA]</scope>
    <source>
        <strain evidence="3">cv. Huhao1</strain>
        <tissue evidence="2">Leaf</tissue>
    </source>
</reference>
<dbReference type="EMBL" id="PKPP01008827">
    <property type="protein sequence ID" value="PWA49680.1"/>
    <property type="molecule type" value="Genomic_DNA"/>
</dbReference>
<dbReference type="Proteomes" id="UP000245207">
    <property type="component" value="Unassembled WGS sequence"/>
</dbReference>
<organism evidence="2 3">
    <name type="scientific">Artemisia annua</name>
    <name type="common">Sweet wormwood</name>
    <dbReference type="NCBI Taxonomy" id="35608"/>
    <lineage>
        <taxon>Eukaryota</taxon>
        <taxon>Viridiplantae</taxon>
        <taxon>Streptophyta</taxon>
        <taxon>Embryophyta</taxon>
        <taxon>Tracheophyta</taxon>
        <taxon>Spermatophyta</taxon>
        <taxon>Magnoliopsida</taxon>
        <taxon>eudicotyledons</taxon>
        <taxon>Gunneridae</taxon>
        <taxon>Pentapetalae</taxon>
        <taxon>asterids</taxon>
        <taxon>campanulids</taxon>
        <taxon>Asterales</taxon>
        <taxon>Asteraceae</taxon>
        <taxon>Asteroideae</taxon>
        <taxon>Anthemideae</taxon>
        <taxon>Artemisiinae</taxon>
        <taxon>Artemisia</taxon>
    </lineage>
</organism>
<keyword evidence="1" id="KW-0472">Membrane</keyword>
<proteinExistence type="predicted"/>
<protein>
    <submittedName>
        <fullName evidence="2">Reverse transcriptase domain, Zinc finger, CCHC-type, Isoprenoid synthase domain protein</fullName>
    </submittedName>
</protein>
<feature type="transmembrane region" description="Helical" evidence="1">
    <location>
        <begin position="171"/>
        <end position="188"/>
    </location>
</feature>
<sequence length="314" mass="35969">MLQRSVKDGWCQKCYTGLKINLGKCHLFGIGVPSPDVESVARSINCSFSFLPFTYLGLPVEIHGSKGGFDVTDMSSAKSGVWISLVKCCSSLNRFGVDLNEIMVRKICNGTNTLFWLDSWIEGCGPLKERFPRLFALEQHKSCSVAERWAFSNGVWAANWAWRRQPTRQSLATFLPFLVLSMVLFFILPRRMNGYGTSKAQIKLIWLKIWSWWKVPPLFNPSLDDILEGIPSLFPNKWKAKLFHVICLGFIWSVWAWRNRIFHASSDEEKSCALNEDIFPAVQRLLLLWTSNRAPKNRFSGANWILRPNELLDS</sequence>
<keyword evidence="2" id="KW-0695">RNA-directed DNA polymerase</keyword>
<comment type="caution">
    <text evidence="2">The sequence shown here is derived from an EMBL/GenBank/DDBJ whole genome shotgun (WGS) entry which is preliminary data.</text>
</comment>
<dbReference type="PANTHER" id="PTHR36617">
    <property type="entry name" value="PROTEIN, PUTATIVE-RELATED"/>
    <property type="match status" value="1"/>
</dbReference>
<name>A0A2U1LL03_ARTAN</name>
<keyword evidence="2" id="KW-0548">Nucleotidyltransferase</keyword>
<feature type="transmembrane region" description="Helical" evidence="1">
    <location>
        <begin position="240"/>
        <end position="257"/>
    </location>
</feature>
<keyword evidence="3" id="KW-1185">Reference proteome</keyword>
<dbReference type="PANTHER" id="PTHR36617:SF5">
    <property type="entry name" value="OS05G0421675 PROTEIN"/>
    <property type="match status" value="1"/>
</dbReference>
<evidence type="ECO:0000313" key="3">
    <source>
        <dbReference type="Proteomes" id="UP000245207"/>
    </source>
</evidence>
<dbReference type="AlphaFoldDB" id="A0A2U1LL03"/>
<evidence type="ECO:0000313" key="2">
    <source>
        <dbReference type="EMBL" id="PWA49680.1"/>
    </source>
</evidence>
<gene>
    <name evidence="2" type="ORF">CTI12_AA459440</name>
</gene>
<keyword evidence="2" id="KW-0808">Transferase</keyword>